<feature type="region of interest" description="Disordered" evidence="1">
    <location>
        <begin position="13"/>
        <end position="54"/>
    </location>
</feature>
<name>A0A7S7YEK5_9VIRU</name>
<evidence type="ECO:0000256" key="1">
    <source>
        <dbReference type="SAM" id="MobiDB-lite"/>
    </source>
</evidence>
<evidence type="ECO:0000313" key="2">
    <source>
        <dbReference type="EMBL" id="QPB44351.1"/>
    </source>
</evidence>
<evidence type="ECO:0000313" key="3">
    <source>
        <dbReference type="Proteomes" id="UP001162098"/>
    </source>
</evidence>
<dbReference type="EMBL" id="MW018138">
    <property type="protein sequence ID" value="QPB44351.1"/>
    <property type="molecule type" value="Genomic_DNA"/>
</dbReference>
<protein>
    <submittedName>
        <fullName evidence="2">Uncharacterized protein</fullName>
    </submittedName>
</protein>
<proteinExistence type="predicted"/>
<dbReference type="Proteomes" id="UP001162098">
    <property type="component" value="Segment"/>
</dbReference>
<reference evidence="2 3" key="1">
    <citation type="submission" date="2020-09" db="EMBL/GenBank/DDBJ databases">
        <authorList>
            <person name="Zhang R."/>
            <person name="Garcia K."/>
            <person name="Ogata H."/>
        </authorList>
    </citation>
    <scope>NUCLEOTIDE SEQUENCE [LARGE SCALE GENOMIC DNA]</scope>
    <source>
        <strain evidence="3">stheno</strain>
    </source>
</reference>
<keyword evidence="3" id="KW-1185">Reference proteome</keyword>
<organism evidence="2 3">
    <name type="scientific">Medusavirus stheno T3</name>
    <dbReference type="NCBI Taxonomy" id="3069717"/>
    <lineage>
        <taxon>Viruses</taxon>
        <taxon>Varidnaviria</taxon>
        <taxon>Bamfordvirae</taxon>
        <taxon>Nucleocytoviricota</taxon>
        <taxon>Megaviricetes</taxon>
        <taxon>Mamonoviridae</taxon>
        <taxon>Medusavirus</taxon>
        <taxon>Medusavirus sthenus</taxon>
    </lineage>
</organism>
<accession>A0A7S7YEK5</accession>
<sequence length="239" mass="25950">MDPPPTMLRCQYAPSQQAATWGSPHILNGPSPLQALDSRGNARPARERSPGVTAPRIVAVDSRDRDRGAYTSACQFKMKLQHKNIQLVRSIELLEAIIPVLAVPTSTTNTTPEPYVVMDIRVGGHILEGGIISAQSSDASQNPAGTHNAVSDDAFGHFIIADALAVGAPYLVWKSNDQHRLVRRFPEALTRLDEIEIIFKVRRDSAVPALYPLASEPVELGGTSPLNNVFLKFEVVAAK</sequence>
<dbReference type="KEGG" id="vg:80543547"/>